<evidence type="ECO:0000256" key="3">
    <source>
        <dbReference type="ARBA" id="ARBA00022670"/>
    </source>
</evidence>
<dbReference type="SUPFAM" id="SSF55031">
    <property type="entry name" value="Bacterial exopeptidase dimerisation domain"/>
    <property type="match status" value="1"/>
</dbReference>
<sequence>MGHNWKESAYLRRDAFLADLQRFLAINSIEDMTTAQEGKPFGAGVAEALEYMLARGQADGYVTRNVDGYAGVIEYGEGPEEIGVLVHVDLVTVGEGWTTPPFEPSIRDGKIYARGALDDKGPALAAYYAMNIVKDSGLPLSKKVRFIIGTDEESGWLCMKHFLEKETLPQVGFSPDASFPIIHAEKGQINPTLTIPPDSEMAAGGGLKLLSFVSGNQGNSVPDRAVAIVSADEPSILQEMLAKWPAFVTEKSTSGEAAIGEDGNLELTLFGINAHGMEPQIGKNAGTTLACFLRQFPFEGSAFSYISLLSDILHEDFYAERLGLACEDEVSGKLTVNAGILRYSQTEGGSVRLNIRYPATISKEERIERLKGRVAEMGLTLAELRSSTAHYVPSDHVVVQTLSRVYEEHTGVPAELLSSGGATYAKMMSSGVAFGPLFPGRVSTAHQTDEHIEIEDLMRAMAIYAQAIYELAK</sequence>
<dbReference type="PANTHER" id="PTHR43808:SF31">
    <property type="entry name" value="N-ACETYL-L-CITRULLINE DEACETYLASE"/>
    <property type="match status" value="1"/>
</dbReference>
<comment type="similarity">
    <text evidence="2">Belongs to the peptidase M20A family.</text>
</comment>
<dbReference type="GO" id="GO:0016805">
    <property type="term" value="F:dipeptidase activity"/>
    <property type="evidence" value="ECO:0007669"/>
    <property type="project" value="UniProtKB-KW"/>
</dbReference>
<gene>
    <name evidence="9" type="primary">pepV</name>
    <name evidence="9" type="ORF">EDM58_00940</name>
</gene>
<proteinExistence type="inferred from homology"/>
<dbReference type="NCBIfam" id="NF005591">
    <property type="entry name" value="PRK07318.1"/>
    <property type="match status" value="1"/>
</dbReference>
<evidence type="ECO:0000256" key="4">
    <source>
        <dbReference type="ARBA" id="ARBA00022723"/>
    </source>
</evidence>
<dbReference type="GO" id="GO:0006526">
    <property type="term" value="P:L-arginine biosynthetic process"/>
    <property type="evidence" value="ECO:0007669"/>
    <property type="project" value="TreeGrafter"/>
</dbReference>
<comment type="cofactor">
    <cofactor evidence="1">
        <name>Zn(2+)</name>
        <dbReference type="ChEBI" id="CHEBI:29105"/>
    </cofactor>
</comment>
<dbReference type="Gene3D" id="3.40.630.10">
    <property type="entry name" value="Zn peptidases"/>
    <property type="match status" value="1"/>
</dbReference>
<dbReference type="AlphaFoldDB" id="A0A3M8DG49"/>
<organism evidence="9 10">
    <name type="scientific">Brevibacillus panacihumi</name>
    <dbReference type="NCBI Taxonomy" id="497735"/>
    <lineage>
        <taxon>Bacteria</taxon>
        <taxon>Bacillati</taxon>
        <taxon>Bacillota</taxon>
        <taxon>Bacilli</taxon>
        <taxon>Bacillales</taxon>
        <taxon>Paenibacillaceae</taxon>
        <taxon>Brevibacillus</taxon>
    </lineage>
</organism>
<dbReference type="GO" id="GO:0008237">
    <property type="term" value="F:metallopeptidase activity"/>
    <property type="evidence" value="ECO:0007669"/>
    <property type="project" value="UniProtKB-KW"/>
</dbReference>
<evidence type="ECO:0000313" key="9">
    <source>
        <dbReference type="EMBL" id="RNB86147.1"/>
    </source>
</evidence>
<keyword evidence="7" id="KW-0224">Dipeptidase</keyword>
<reference evidence="9 10" key="1">
    <citation type="submission" date="2018-10" db="EMBL/GenBank/DDBJ databases">
        <title>Phylogenomics of Brevibacillus.</title>
        <authorList>
            <person name="Dunlap C."/>
        </authorList>
    </citation>
    <scope>NUCLEOTIDE SEQUENCE [LARGE SCALE GENOMIC DNA]</scope>
    <source>
        <strain evidence="9 10">JCM 15085</strain>
    </source>
</reference>
<accession>A0A3M8DG49</accession>
<dbReference type="CDD" id="cd03888">
    <property type="entry name" value="M20_PepV"/>
    <property type="match status" value="1"/>
</dbReference>
<dbReference type="PANTHER" id="PTHR43808">
    <property type="entry name" value="ACETYLORNITHINE DEACETYLASE"/>
    <property type="match status" value="1"/>
</dbReference>
<evidence type="ECO:0000313" key="10">
    <source>
        <dbReference type="Proteomes" id="UP000281915"/>
    </source>
</evidence>
<evidence type="ECO:0000256" key="2">
    <source>
        <dbReference type="ARBA" id="ARBA00006247"/>
    </source>
</evidence>
<dbReference type="InterPro" id="IPR002933">
    <property type="entry name" value="Peptidase_M20"/>
</dbReference>
<keyword evidence="4" id="KW-0479">Metal-binding</keyword>
<dbReference type="NCBIfam" id="TIGR01887">
    <property type="entry name" value="dipeptidaselike"/>
    <property type="match status" value="1"/>
</dbReference>
<dbReference type="InterPro" id="IPR050072">
    <property type="entry name" value="Peptidase_M20A"/>
</dbReference>
<evidence type="ECO:0000256" key="8">
    <source>
        <dbReference type="ARBA" id="ARBA00023049"/>
    </source>
</evidence>
<dbReference type="EMBL" id="RHHT01000002">
    <property type="protein sequence ID" value="RNB86147.1"/>
    <property type="molecule type" value="Genomic_DNA"/>
</dbReference>
<name>A0A3M8DG49_9BACL</name>
<keyword evidence="6" id="KW-0862">Zinc</keyword>
<dbReference type="InterPro" id="IPR010964">
    <property type="entry name" value="M20A_pepV-rel"/>
</dbReference>
<evidence type="ECO:0000256" key="7">
    <source>
        <dbReference type="ARBA" id="ARBA00022997"/>
    </source>
</evidence>
<dbReference type="Gene3D" id="3.30.70.360">
    <property type="match status" value="2"/>
</dbReference>
<keyword evidence="5" id="KW-0378">Hydrolase</keyword>
<dbReference type="Proteomes" id="UP000281915">
    <property type="component" value="Unassembled WGS sequence"/>
</dbReference>
<dbReference type="GO" id="GO:0008270">
    <property type="term" value="F:zinc ion binding"/>
    <property type="evidence" value="ECO:0007669"/>
    <property type="project" value="InterPro"/>
</dbReference>
<keyword evidence="3" id="KW-0645">Protease</keyword>
<evidence type="ECO:0000256" key="5">
    <source>
        <dbReference type="ARBA" id="ARBA00022801"/>
    </source>
</evidence>
<keyword evidence="8" id="KW-0482">Metalloprotease</keyword>
<comment type="caution">
    <text evidence="9">The sequence shown here is derived from an EMBL/GenBank/DDBJ whole genome shotgun (WGS) entry which is preliminary data.</text>
</comment>
<dbReference type="GO" id="GO:0006508">
    <property type="term" value="P:proteolysis"/>
    <property type="evidence" value="ECO:0007669"/>
    <property type="project" value="UniProtKB-KW"/>
</dbReference>
<dbReference type="Pfam" id="PF01546">
    <property type="entry name" value="Peptidase_M20"/>
    <property type="match status" value="1"/>
</dbReference>
<evidence type="ECO:0000256" key="6">
    <source>
        <dbReference type="ARBA" id="ARBA00022833"/>
    </source>
</evidence>
<protein>
    <submittedName>
        <fullName evidence="9">Dipeptidase PepV</fullName>
    </submittedName>
</protein>
<evidence type="ECO:0000256" key="1">
    <source>
        <dbReference type="ARBA" id="ARBA00001947"/>
    </source>
</evidence>
<dbReference type="SUPFAM" id="SSF53187">
    <property type="entry name" value="Zn-dependent exopeptidases"/>
    <property type="match status" value="1"/>
</dbReference>
<dbReference type="InterPro" id="IPR036264">
    <property type="entry name" value="Bact_exopeptidase_dim_dom"/>
</dbReference>
<dbReference type="GO" id="GO:0008777">
    <property type="term" value="F:acetylornithine deacetylase activity"/>
    <property type="evidence" value="ECO:0007669"/>
    <property type="project" value="TreeGrafter"/>
</dbReference>
<dbReference type="RefSeq" id="WP_122911654.1">
    <property type="nucleotide sequence ID" value="NZ_RHHT01000002.1"/>
</dbReference>